<keyword evidence="2" id="KW-0418">Kinase</keyword>
<evidence type="ECO:0000259" key="1">
    <source>
        <dbReference type="PROSITE" id="PS50011"/>
    </source>
</evidence>
<dbReference type="PROSITE" id="PS50011">
    <property type="entry name" value="PROTEIN_KINASE_DOM"/>
    <property type="match status" value="1"/>
</dbReference>
<accession>A0A4S8QPS8</accession>
<name>A0A4S8QPS8_9ACTN</name>
<dbReference type="OrthoDB" id="9762169at2"/>
<dbReference type="SUPFAM" id="SSF56112">
    <property type="entry name" value="Protein kinase-like (PK-like)"/>
    <property type="match status" value="1"/>
</dbReference>
<keyword evidence="2" id="KW-0808">Transferase</keyword>
<reference evidence="3" key="1">
    <citation type="submission" date="2019-04" db="EMBL/GenBank/DDBJ databases">
        <title>Nocardioides xinjiangensis sp. nov.</title>
        <authorList>
            <person name="Liu S."/>
        </authorList>
    </citation>
    <scope>NUCLEOTIDE SEQUENCE [LARGE SCALE GENOMIC DNA]</scope>
    <source>
        <strain evidence="3">18</strain>
    </source>
</reference>
<dbReference type="PANTHER" id="PTHR24348">
    <property type="entry name" value="SERINE/THREONINE-PROTEIN KINASE UNC-51-RELATED"/>
    <property type="match status" value="1"/>
</dbReference>
<gene>
    <name evidence="2" type="ORF">FAB82_01725</name>
</gene>
<dbReference type="GO" id="GO:0005524">
    <property type="term" value="F:ATP binding"/>
    <property type="evidence" value="ECO:0007669"/>
    <property type="project" value="InterPro"/>
</dbReference>
<sequence>MGMLSEGQRIGDHYEVERFLGQGAFAEVYRVRHRFLGRQAMKVFKHIGSREATEELLGEAILLSRIGHPNIVRVFNADIVETGSGRYGFFTMEYVPGGNLADFWHSHGDRFTRIGEAVQILRQICEGLAVAHGERPPIVHRDLTPQNILVGYDRDELRVRISDFGLAKRTDLLTGLASARGTLAFKSPEALRYRKGDSTAGDVWAVGVIAYLMLTDTLPFHDVSSPVAFFGTPRNEPPPSPQLRNPEVDDELAGIVLGALEPNLRHRTPDAARMGERLRQWHNGNARQ</sequence>
<dbReference type="GO" id="GO:0004674">
    <property type="term" value="F:protein serine/threonine kinase activity"/>
    <property type="evidence" value="ECO:0007669"/>
    <property type="project" value="UniProtKB-KW"/>
</dbReference>
<dbReference type="Proteomes" id="UP000308760">
    <property type="component" value="Unassembled WGS sequence"/>
</dbReference>
<comment type="caution">
    <text evidence="2">The sequence shown here is derived from an EMBL/GenBank/DDBJ whole genome shotgun (WGS) entry which is preliminary data.</text>
</comment>
<dbReference type="AlphaFoldDB" id="A0A4S8QPS8"/>
<protein>
    <submittedName>
        <fullName evidence="2">Serine/threonine protein kinase</fullName>
    </submittedName>
</protein>
<dbReference type="InterPro" id="IPR000719">
    <property type="entry name" value="Prot_kinase_dom"/>
</dbReference>
<evidence type="ECO:0000313" key="3">
    <source>
        <dbReference type="Proteomes" id="UP000308760"/>
    </source>
</evidence>
<dbReference type="InterPro" id="IPR008266">
    <property type="entry name" value="Tyr_kinase_AS"/>
</dbReference>
<dbReference type="InterPro" id="IPR045269">
    <property type="entry name" value="Atg1-like"/>
</dbReference>
<reference evidence="2 3" key="2">
    <citation type="submission" date="2019-05" db="EMBL/GenBank/DDBJ databases">
        <title>Glycomyces buryatensis sp. nov.</title>
        <authorList>
            <person name="Nikitina E."/>
        </authorList>
    </citation>
    <scope>NUCLEOTIDE SEQUENCE [LARGE SCALE GENOMIC DNA]</scope>
    <source>
        <strain evidence="2 3">18</strain>
    </source>
</reference>
<evidence type="ECO:0000313" key="2">
    <source>
        <dbReference type="EMBL" id="THV43419.1"/>
    </source>
</evidence>
<keyword evidence="2" id="KW-0723">Serine/threonine-protein kinase</keyword>
<proteinExistence type="predicted"/>
<dbReference type="EMBL" id="STGY01000004">
    <property type="protein sequence ID" value="THV43419.1"/>
    <property type="molecule type" value="Genomic_DNA"/>
</dbReference>
<dbReference type="InterPro" id="IPR011009">
    <property type="entry name" value="Kinase-like_dom_sf"/>
</dbReference>
<feature type="domain" description="Protein kinase" evidence="1">
    <location>
        <begin position="14"/>
        <end position="282"/>
    </location>
</feature>
<dbReference type="Gene3D" id="1.10.510.10">
    <property type="entry name" value="Transferase(Phosphotransferase) domain 1"/>
    <property type="match status" value="1"/>
</dbReference>
<dbReference type="Pfam" id="PF00069">
    <property type="entry name" value="Pkinase"/>
    <property type="match status" value="1"/>
</dbReference>
<organism evidence="2 3">
    <name type="scientific">Glycomyces buryatensis</name>
    <dbReference type="NCBI Taxonomy" id="2570927"/>
    <lineage>
        <taxon>Bacteria</taxon>
        <taxon>Bacillati</taxon>
        <taxon>Actinomycetota</taxon>
        <taxon>Actinomycetes</taxon>
        <taxon>Glycomycetales</taxon>
        <taxon>Glycomycetaceae</taxon>
        <taxon>Glycomyces</taxon>
    </lineage>
</organism>
<dbReference type="PANTHER" id="PTHR24348:SF68">
    <property type="entry name" value="SERINE_THREONINE-PROTEIN KINASE ATG1C"/>
    <property type="match status" value="1"/>
</dbReference>
<keyword evidence="3" id="KW-1185">Reference proteome</keyword>
<dbReference type="PROSITE" id="PS00109">
    <property type="entry name" value="PROTEIN_KINASE_TYR"/>
    <property type="match status" value="1"/>
</dbReference>
<dbReference type="CDD" id="cd14014">
    <property type="entry name" value="STKc_PknB_like"/>
    <property type="match status" value="1"/>
</dbReference>
<dbReference type="GO" id="GO:0005737">
    <property type="term" value="C:cytoplasm"/>
    <property type="evidence" value="ECO:0007669"/>
    <property type="project" value="TreeGrafter"/>
</dbReference>